<evidence type="ECO:0000313" key="2">
    <source>
        <dbReference type="EMBL" id="AYN38208.1"/>
    </source>
</evidence>
<evidence type="ECO:0000313" key="3">
    <source>
        <dbReference type="Proteomes" id="UP000268329"/>
    </source>
</evidence>
<proteinExistence type="predicted"/>
<accession>A0A3G2J7I8</accession>
<protein>
    <recommendedName>
        <fullName evidence="4">Integrase</fullName>
    </recommendedName>
</protein>
<sequence length="235" mass="25888">MARTFIAATTGASLRQVDYANRLHELADRAARQPAPCPMDVPVTGRIDGKPWREHMDFTEALPLMRHLGTAAMIIILYLTGMRPQEAQCLRSGCCPDPETDADDSPGRHLIRSHHYKNVTDDDGHHVSAGAEREVPWVAITPVVHAIRVLERFVPEGEFLFSAARHDFLYRRDLPGVLNGGTLNERIEDFVDWVNHKAVVQGRPNRQSPRTRIARSGSHASDGPSPGTSPAGPAG</sequence>
<dbReference type="OrthoDB" id="8776710at2"/>
<name>A0A3G2J7I8_9ACTN</name>
<evidence type="ECO:0000256" key="1">
    <source>
        <dbReference type="SAM" id="MobiDB-lite"/>
    </source>
</evidence>
<dbReference type="RefSeq" id="WP_121785716.1">
    <property type="nucleotide sequence ID" value="NZ_CP033073.1"/>
</dbReference>
<dbReference type="KEGG" id="sdd:D9753_03800"/>
<dbReference type="EMBL" id="CP033073">
    <property type="protein sequence ID" value="AYN38208.1"/>
    <property type="molecule type" value="Genomic_DNA"/>
</dbReference>
<feature type="compositionally biased region" description="Low complexity" evidence="1">
    <location>
        <begin position="220"/>
        <end position="235"/>
    </location>
</feature>
<dbReference type="AlphaFoldDB" id="A0A3G2J7I8"/>
<reference evidence="2 3" key="1">
    <citation type="submission" date="2018-10" db="EMBL/GenBank/DDBJ databases">
        <title>The genome of Streptomyces dangxiongensis Z022.</title>
        <authorList>
            <person name="Zhang B."/>
        </authorList>
    </citation>
    <scope>NUCLEOTIDE SEQUENCE [LARGE SCALE GENOMIC DNA]</scope>
    <source>
        <strain evidence="2 3">Z022</strain>
    </source>
</reference>
<evidence type="ECO:0008006" key="4">
    <source>
        <dbReference type="Google" id="ProtNLM"/>
    </source>
</evidence>
<keyword evidence="3" id="KW-1185">Reference proteome</keyword>
<feature type="region of interest" description="Disordered" evidence="1">
    <location>
        <begin position="201"/>
        <end position="235"/>
    </location>
</feature>
<organism evidence="2 3">
    <name type="scientific">Streptomyces dangxiongensis</name>
    <dbReference type="NCBI Taxonomy" id="1442032"/>
    <lineage>
        <taxon>Bacteria</taxon>
        <taxon>Bacillati</taxon>
        <taxon>Actinomycetota</taxon>
        <taxon>Actinomycetes</taxon>
        <taxon>Kitasatosporales</taxon>
        <taxon>Streptomycetaceae</taxon>
        <taxon>Streptomyces</taxon>
    </lineage>
</organism>
<gene>
    <name evidence="2" type="ORF">D9753_03800</name>
</gene>
<dbReference type="Proteomes" id="UP000268329">
    <property type="component" value="Chromosome"/>
</dbReference>